<keyword evidence="1" id="KW-1133">Transmembrane helix</keyword>
<reference evidence="2" key="1">
    <citation type="journal article" date="2023" name="Mol. Phylogenet. Evol.">
        <title>Genome-scale phylogeny and comparative genomics of the fungal order Sordariales.</title>
        <authorList>
            <person name="Hensen N."/>
            <person name="Bonometti L."/>
            <person name="Westerberg I."/>
            <person name="Brannstrom I.O."/>
            <person name="Guillou S."/>
            <person name="Cros-Aarteil S."/>
            <person name="Calhoun S."/>
            <person name="Haridas S."/>
            <person name="Kuo A."/>
            <person name="Mondo S."/>
            <person name="Pangilinan J."/>
            <person name="Riley R."/>
            <person name="LaButti K."/>
            <person name="Andreopoulos B."/>
            <person name="Lipzen A."/>
            <person name="Chen C."/>
            <person name="Yan M."/>
            <person name="Daum C."/>
            <person name="Ng V."/>
            <person name="Clum A."/>
            <person name="Steindorff A."/>
            <person name="Ohm R.A."/>
            <person name="Martin F."/>
            <person name="Silar P."/>
            <person name="Natvig D.O."/>
            <person name="Lalanne C."/>
            <person name="Gautier V."/>
            <person name="Ament-Velasquez S.L."/>
            <person name="Kruys A."/>
            <person name="Hutchinson M.I."/>
            <person name="Powell A.J."/>
            <person name="Barry K."/>
            <person name="Miller A.N."/>
            <person name="Grigoriev I.V."/>
            <person name="Debuchy R."/>
            <person name="Gladieux P."/>
            <person name="Hiltunen Thoren M."/>
            <person name="Johannesson H."/>
        </authorList>
    </citation>
    <scope>NUCLEOTIDE SEQUENCE</scope>
    <source>
        <strain evidence="2">CBS 990.96</strain>
    </source>
</reference>
<sequence length="94" mass="10555">MNFFLCDLKQVTGLNRGEAPVLGVLFGSVVGVVVQGFGKRPTRFRLNKVEVNQATPELFVALHQIWRCFSHIVGHNLRHGVSRLPSVAQPLRRH</sequence>
<organism evidence="2 3">
    <name type="scientific">Podospora fimiseda</name>
    <dbReference type="NCBI Taxonomy" id="252190"/>
    <lineage>
        <taxon>Eukaryota</taxon>
        <taxon>Fungi</taxon>
        <taxon>Dikarya</taxon>
        <taxon>Ascomycota</taxon>
        <taxon>Pezizomycotina</taxon>
        <taxon>Sordariomycetes</taxon>
        <taxon>Sordariomycetidae</taxon>
        <taxon>Sordariales</taxon>
        <taxon>Podosporaceae</taxon>
        <taxon>Podospora</taxon>
    </lineage>
</organism>
<feature type="transmembrane region" description="Helical" evidence="1">
    <location>
        <begin position="20"/>
        <end position="38"/>
    </location>
</feature>
<evidence type="ECO:0000313" key="2">
    <source>
        <dbReference type="EMBL" id="KAK4228320.1"/>
    </source>
</evidence>
<gene>
    <name evidence="2" type="ORF">QBC38DRAFT_389036</name>
</gene>
<keyword evidence="1" id="KW-0472">Membrane</keyword>
<dbReference type="AlphaFoldDB" id="A0AAN7H3P5"/>
<evidence type="ECO:0000256" key="1">
    <source>
        <dbReference type="SAM" id="Phobius"/>
    </source>
</evidence>
<comment type="caution">
    <text evidence="2">The sequence shown here is derived from an EMBL/GenBank/DDBJ whole genome shotgun (WGS) entry which is preliminary data.</text>
</comment>
<dbReference type="EMBL" id="MU865320">
    <property type="protein sequence ID" value="KAK4228320.1"/>
    <property type="molecule type" value="Genomic_DNA"/>
</dbReference>
<keyword evidence="3" id="KW-1185">Reference proteome</keyword>
<accession>A0AAN7H3P5</accession>
<keyword evidence="1" id="KW-0812">Transmembrane</keyword>
<protein>
    <submittedName>
        <fullName evidence="2">Uncharacterized protein</fullName>
    </submittedName>
</protein>
<evidence type="ECO:0000313" key="3">
    <source>
        <dbReference type="Proteomes" id="UP001301958"/>
    </source>
</evidence>
<name>A0AAN7H3P5_9PEZI</name>
<proteinExistence type="predicted"/>
<reference evidence="2" key="2">
    <citation type="submission" date="2023-05" db="EMBL/GenBank/DDBJ databases">
        <authorList>
            <consortium name="Lawrence Berkeley National Laboratory"/>
            <person name="Steindorff A."/>
            <person name="Hensen N."/>
            <person name="Bonometti L."/>
            <person name="Westerberg I."/>
            <person name="Brannstrom I.O."/>
            <person name="Guillou S."/>
            <person name="Cros-Aarteil S."/>
            <person name="Calhoun S."/>
            <person name="Haridas S."/>
            <person name="Kuo A."/>
            <person name="Mondo S."/>
            <person name="Pangilinan J."/>
            <person name="Riley R."/>
            <person name="Labutti K."/>
            <person name="Andreopoulos B."/>
            <person name="Lipzen A."/>
            <person name="Chen C."/>
            <person name="Yanf M."/>
            <person name="Daum C."/>
            <person name="Ng V."/>
            <person name="Clum A."/>
            <person name="Ohm R."/>
            <person name="Martin F."/>
            <person name="Silar P."/>
            <person name="Natvig D."/>
            <person name="Lalanne C."/>
            <person name="Gautier V."/>
            <person name="Ament-Velasquez S.L."/>
            <person name="Kruys A."/>
            <person name="Hutchinson M.I."/>
            <person name="Powell A.J."/>
            <person name="Barry K."/>
            <person name="Miller A.N."/>
            <person name="Grigoriev I.V."/>
            <person name="Debuchy R."/>
            <person name="Gladieux P."/>
            <person name="Thoren M.H."/>
            <person name="Johannesson H."/>
        </authorList>
    </citation>
    <scope>NUCLEOTIDE SEQUENCE</scope>
    <source>
        <strain evidence="2">CBS 990.96</strain>
    </source>
</reference>
<dbReference type="Proteomes" id="UP001301958">
    <property type="component" value="Unassembled WGS sequence"/>
</dbReference>